<evidence type="ECO:0000313" key="2">
    <source>
        <dbReference type="Proteomes" id="UP000029223"/>
    </source>
</evidence>
<organism evidence="1 2">
    <name type="scientific">Vibrio variabilis</name>
    <dbReference type="NCBI Taxonomy" id="990271"/>
    <lineage>
        <taxon>Bacteria</taxon>
        <taxon>Pseudomonadati</taxon>
        <taxon>Pseudomonadota</taxon>
        <taxon>Gammaproteobacteria</taxon>
        <taxon>Vibrionales</taxon>
        <taxon>Vibrionaceae</taxon>
        <taxon>Vibrio</taxon>
    </lineage>
</organism>
<evidence type="ECO:0000313" key="1">
    <source>
        <dbReference type="EMBL" id="GAL30921.1"/>
    </source>
</evidence>
<sequence>MNLTGELTPETTLASLTTILYQIQSAIVNSRLLLCVKKYGPQA</sequence>
<name>A0ABQ0JQ81_9VIBR</name>
<proteinExistence type="predicted"/>
<dbReference type="Proteomes" id="UP000029223">
    <property type="component" value="Unassembled WGS sequence"/>
</dbReference>
<gene>
    <name evidence="1" type="ORF">JCM19239_6990</name>
</gene>
<accession>A0ABQ0JQ81</accession>
<dbReference type="EMBL" id="BBMS01000119">
    <property type="protein sequence ID" value="GAL30921.1"/>
    <property type="molecule type" value="Genomic_DNA"/>
</dbReference>
<comment type="caution">
    <text evidence="1">The sequence shown here is derived from an EMBL/GenBank/DDBJ whole genome shotgun (WGS) entry which is preliminary data.</text>
</comment>
<protein>
    <submittedName>
        <fullName evidence="1">Uncharacterized protein</fullName>
    </submittedName>
</protein>
<reference evidence="2" key="1">
    <citation type="submission" date="2014-09" db="EMBL/GenBank/DDBJ databases">
        <title>Vibrio variabilis JCM 19239. (C206) whole genome shotgun sequence.</title>
        <authorList>
            <person name="Sawabe T."/>
            <person name="Meirelles P."/>
            <person name="Nakanishi M."/>
            <person name="Sayaka M."/>
            <person name="Hattori M."/>
            <person name="Ohkuma M."/>
        </authorList>
    </citation>
    <scope>NUCLEOTIDE SEQUENCE [LARGE SCALE GENOMIC DNA]</scope>
    <source>
        <strain evidence="2">JCM 19239</strain>
    </source>
</reference>
<keyword evidence="2" id="KW-1185">Reference proteome</keyword>